<proteinExistence type="predicted"/>
<evidence type="ECO:0000313" key="2">
    <source>
        <dbReference type="EMBL" id="SPO61881.1"/>
    </source>
</evidence>
<evidence type="ECO:0000256" key="1">
    <source>
        <dbReference type="SAM" id="MobiDB-lite"/>
    </source>
</evidence>
<dbReference type="NCBIfam" id="TIGR03352">
    <property type="entry name" value="VI_chp_3"/>
    <property type="match status" value="1"/>
</dbReference>
<dbReference type="PANTHER" id="PTHR37625">
    <property type="entry name" value="OUTER MEMBRANE LIPOPROTEIN-RELATED"/>
    <property type="match status" value="1"/>
</dbReference>
<gene>
    <name evidence="2" type="ORF">JV551A3_V1_1560038</name>
</gene>
<keyword evidence="3" id="KW-1185">Reference proteome</keyword>
<name>A0AAQ1P9S4_9PSED</name>
<sequence>MSSHCCRPPDCHRHLLGIRTEHGQRPFGGIGRRGSASPAEPTGTPDCGRPTMMRPICVAGLLTALIGISGCTSLSKIGQVVMDPSLPVGPPGEHPTQVAFSINASPTLNGNPNSLEVAPEPGPVVEPSPYAVSLSAGDPYVLTEKVGALFEYLQEQFPAMSPVDSPVDDGENPARSPMEESTPGSYDDPTVVLTLPRTTTVAAEPVATPMAVKILQLRDDSLLRNSVYELLDRDPAEALRSTYIRDDDYLLRPGQFKFIPFAPIEPETRFVAVIADYRNQENATWSQVLRIPPRGHQIILSVLLNDTQLLLKEED</sequence>
<protein>
    <recommendedName>
        <fullName evidence="4">Type VI secretion system lipoprotein TssJ</fullName>
    </recommendedName>
</protein>
<dbReference type="AlphaFoldDB" id="A0AAQ1P9S4"/>
<comment type="caution">
    <text evidence="2">The sequence shown here is derived from an EMBL/GenBank/DDBJ whole genome shotgun (WGS) entry which is preliminary data.</text>
</comment>
<reference evidence="2 3" key="1">
    <citation type="submission" date="2018-02" db="EMBL/GenBank/DDBJ databases">
        <authorList>
            <person name="Dubost A."/>
        </authorList>
    </citation>
    <scope>NUCLEOTIDE SEQUENCE [LARGE SCALE GENOMIC DNA]</scope>
    <source>
        <strain evidence="3">JV551A3</strain>
    </source>
</reference>
<dbReference type="Gene3D" id="2.60.40.4150">
    <property type="entry name" value="Type VI secretion system, lipoprotein SciN"/>
    <property type="match status" value="1"/>
</dbReference>
<organism evidence="2 3">
    <name type="scientific">Pseudomonas inefficax</name>
    <dbReference type="NCBI Taxonomy" id="2078786"/>
    <lineage>
        <taxon>Bacteria</taxon>
        <taxon>Pseudomonadati</taxon>
        <taxon>Pseudomonadota</taxon>
        <taxon>Gammaproteobacteria</taxon>
        <taxon>Pseudomonadales</taxon>
        <taxon>Pseudomonadaceae</taxon>
        <taxon>Pseudomonas</taxon>
    </lineage>
</organism>
<evidence type="ECO:0008006" key="4">
    <source>
        <dbReference type="Google" id="ProtNLM"/>
    </source>
</evidence>
<dbReference type="EMBL" id="OPYN01000156">
    <property type="protein sequence ID" value="SPO61881.1"/>
    <property type="molecule type" value="Genomic_DNA"/>
</dbReference>
<dbReference type="InterPro" id="IPR038706">
    <property type="entry name" value="Type_VI_SciN-like_sf"/>
</dbReference>
<accession>A0AAQ1P9S4</accession>
<dbReference type="Pfam" id="PF12790">
    <property type="entry name" value="T6SS-SciN"/>
    <property type="match status" value="1"/>
</dbReference>
<feature type="region of interest" description="Disordered" evidence="1">
    <location>
        <begin position="160"/>
        <end position="190"/>
    </location>
</feature>
<dbReference type="InterPro" id="IPR017734">
    <property type="entry name" value="T6SS_SciN"/>
</dbReference>
<dbReference type="Proteomes" id="UP000294335">
    <property type="component" value="Unassembled WGS sequence"/>
</dbReference>
<evidence type="ECO:0000313" key="3">
    <source>
        <dbReference type="Proteomes" id="UP000294335"/>
    </source>
</evidence>
<dbReference type="PANTHER" id="PTHR37625:SF5">
    <property type="entry name" value="LIPOPROTEIN"/>
    <property type="match status" value="1"/>
</dbReference>
<feature type="region of interest" description="Disordered" evidence="1">
    <location>
        <begin position="22"/>
        <end position="49"/>
    </location>
</feature>